<dbReference type="Pfam" id="PF14013">
    <property type="entry name" value="MT0933_antitox"/>
    <property type="match status" value="1"/>
</dbReference>
<feature type="region of interest" description="Disordered" evidence="1">
    <location>
        <begin position="13"/>
        <end position="79"/>
    </location>
</feature>
<dbReference type="EMBL" id="CAJVAX010000020">
    <property type="protein sequence ID" value="CAG7654676.1"/>
    <property type="molecule type" value="Genomic_DNA"/>
</dbReference>
<dbReference type="Proteomes" id="UP001153328">
    <property type="component" value="Unassembled WGS sequence"/>
</dbReference>
<name>A0A9W4H6T1_9ACTN</name>
<evidence type="ECO:0008006" key="4">
    <source>
        <dbReference type="Google" id="ProtNLM"/>
    </source>
</evidence>
<sequence length="79" mass="8124">MSFMDTIKDKLGLAKDKAGDMARQHPDKVDSGIDKAAQTADSKTGGKYSDKIDTGSDKAKDAMGKLGDEGGGQDSGGTT</sequence>
<dbReference type="InterPro" id="IPR028037">
    <property type="entry name" value="Antitoxin_Rv0909/MT0933"/>
</dbReference>
<accession>A0A9W4H6T1</accession>
<keyword evidence="3" id="KW-1185">Reference proteome</keyword>
<evidence type="ECO:0000313" key="3">
    <source>
        <dbReference type="Proteomes" id="UP001153328"/>
    </source>
</evidence>
<proteinExistence type="predicted"/>
<comment type="caution">
    <text evidence="2">The sequence shown here is derived from an EMBL/GenBank/DDBJ whole genome shotgun (WGS) entry which is preliminary data.</text>
</comment>
<feature type="compositionally biased region" description="Gly residues" evidence="1">
    <location>
        <begin position="69"/>
        <end position="79"/>
    </location>
</feature>
<dbReference type="RefSeq" id="WP_205044832.1">
    <property type="nucleotide sequence ID" value="NZ_CAJVAX010000020.1"/>
</dbReference>
<evidence type="ECO:0000256" key="1">
    <source>
        <dbReference type="SAM" id="MobiDB-lite"/>
    </source>
</evidence>
<feature type="compositionally biased region" description="Basic and acidic residues" evidence="1">
    <location>
        <begin position="13"/>
        <end position="33"/>
    </location>
</feature>
<reference evidence="2" key="1">
    <citation type="submission" date="2021-06" db="EMBL/GenBank/DDBJ databases">
        <authorList>
            <person name="Arsene-Ploetze F."/>
        </authorList>
    </citation>
    <scope>NUCLEOTIDE SEQUENCE</scope>
    <source>
        <strain evidence="2">SBRY1</strain>
    </source>
</reference>
<organism evidence="2 3">
    <name type="scientific">Actinacidiphila bryophytorum</name>
    <dbReference type="NCBI Taxonomy" id="1436133"/>
    <lineage>
        <taxon>Bacteria</taxon>
        <taxon>Bacillati</taxon>
        <taxon>Actinomycetota</taxon>
        <taxon>Actinomycetes</taxon>
        <taxon>Kitasatosporales</taxon>
        <taxon>Streptomycetaceae</taxon>
        <taxon>Actinacidiphila</taxon>
    </lineage>
</organism>
<gene>
    <name evidence="2" type="ORF">SBRY_60558</name>
</gene>
<protein>
    <recommendedName>
        <fullName evidence="4">Antitoxin</fullName>
    </recommendedName>
</protein>
<feature type="compositionally biased region" description="Basic and acidic residues" evidence="1">
    <location>
        <begin position="48"/>
        <end position="68"/>
    </location>
</feature>
<dbReference type="AlphaFoldDB" id="A0A9W4H6T1"/>
<evidence type="ECO:0000313" key="2">
    <source>
        <dbReference type="EMBL" id="CAG7654676.1"/>
    </source>
</evidence>